<reference evidence="11" key="1">
    <citation type="submission" date="2005-09" db="EMBL/GenBank/DDBJ databases">
        <authorList>
            <person name="Mural R.J."/>
            <person name="Li P.W."/>
            <person name="Adams M.D."/>
            <person name="Amanatides P.G."/>
            <person name="Baden-Tillson H."/>
            <person name="Barnstead M."/>
            <person name="Chin S.H."/>
            <person name="Dew I."/>
            <person name="Evans C.A."/>
            <person name="Ferriera S."/>
            <person name="Flanigan M."/>
            <person name="Fosler C."/>
            <person name="Glodek A."/>
            <person name="Gu Z."/>
            <person name="Holt R.A."/>
            <person name="Jennings D."/>
            <person name="Kraft C.L."/>
            <person name="Lu F."/>
            <person name="Nguyen T."/>
            <person name="Nusskern D.R."/>
            <person name="Pfannkoch C.M."/>
            <person name="Sitter C."/>
            <person name="Sutton G.G."/>
            <person name="Venter J.C."/>
            <person name="Wang Z."/>
            <person name="Woodage T."/>
            <person name="Zheng X.H."/>
            <person name="Zhong F."/>
        </authorList>
    </citation>
    <scope>NUCLEOTIDE SEQUENCE [LARGE SCALE GENOMIC DNA]</scope>
    <source>
        <strain>BN</strain>
        <strain evidence="11">Sprague-Dawley</strain>
    </source>
</reference>
<evidence type="ECO:0000256" key="7">
    <source>
        <dbReference type="RuleBase" id="RU000682"/>
    </source>
</evidence>
<proteinExistence type="predicted"/>
<dbReference type="PROSITE" id="PS50071">
    <property type="entry name" value="HOMEOBOX_2"/>
    <property type="match status" value="1"/>
</dbReference>
<evidence type="ECO:0000256" key="6">
    <source>
        <dbReference type="PROSITE-ProRule" id="PRU00108"/>
    </source>
</evidence>
<feature type="DNA-binding region" description="Homeobox" evidence="6">
    <location>
        <begin position="99"/>
        <end position="158"/>
    </location>
</feature>
<keyword evidence="3 6" id="KW-0238">DNA-binding</keyword>
<organism evidence="10 11">
    <name type="scientific">Rattus norvegicus</name>
    <name type="common">Rat</name>
    <dbReference type="NCBI Taxonomy" id="10116"/>
    <lineage>
        <taxon>Eukaryota</taxon>
        <taxon>Metazoa</taxon>
        <taxon>Chordata</taxon>
        <taxon>Craniata</taxon>
        <taxon>Vertebrata</taxon>
        <taxon>Euteleostomi</taxon>
        <taxon>Mammalia</taxon>
        <taxon>Eutheria</taxon>
        <taxon>Euarchontoglires</taxon>
        <taxon>Glires</taxon>
        <taxon>Rodentia</taxon>
        <taxon>Myomorpha</taxon>
        <taxon>Muroidea</taxon>
        <taxon>Muridae</taxon>
        <taxon>Murinae</taxon>
        <taxon>Rattus</taxon>
    </lineage>
</organism>
<feature type="compositionally biased region" description="Basic and acidic residues" evidence="8">
    <location>
        <begin position="157"/>
        <end position="167"/>
    </location>
</feature>
<keyword evidence="2" id="KW-0217">Developmental protein</keyword>
<evidence type="ECO:0000256" key="8">
    <source>
        <dbReference type="SAM" id="MobiDB-lite"/>
    </source>
</evidence>
<evidence type="ECO:0000256" key="1">
    <source>
        <dbReference type="ARBA" id="ARBA00004123"/>
    </source>
</evidence>
<feature type="region of interest" description="Disordered" evidence="8">
    <location>
        <begin position="157"/>
        <end position="180"/>
    </location>
</feature>
<keyword evidence="4 6" id="KW-0371">Homeobox</keyword>
<feature type="compositionally biased region" description="Basic residues" evidence="8">
    <location>
        <begin position="169"/>
        <end position="180"/>
    </location>
</feature>
<dbReference type="GO" id="GO:0003677">
    <property type="term" value="F:DNA binding"/>
    <property type="evidence" value="ECO:0007669"/>
    <property type="project" value="UniProtKB-UniRule"/>
</dbReference>
<protein>
    <submittedName>
        <fullName evidence="10">RCG37652</fullName>
    </submittedName>
</protein>
<evidence type="ECO:0000313" key="10">
    <source>
        <dbReference type="EMBL" id="EDL83762.1"/>
    </source>
</evidence>
<dbReference type="PANTHER" id="PTHR24339">
    <property type="entry name" value="HOMEOBOX PROTEIN EMX-RELATED"/>
    <property type="match status" value="1"/>
</dbReference>
<dbReference type="AlphaFoldDB" id="A6KSM9"/>
<dbReference type="SMART" id="SM00389">
    <property type="entry name" value="HOX"/>
    <property type="match status" value="1"/>
</dbReference>
<feature type="domain" description="Homeobox" evidence="9">
    <location>
        <begin position="97"/>
        <end position="157"/>
    </location>
</feature>
<accession>A6KSM9</accession>
<comment type="subcellular location">
    <subcellularLocation>
        <location evidence="1 6 7">Nucleus</location>
    </subcellularLocation>
</comment>
<dbReference type="Proteomes" id="UP000234681">
    <property type="component" value="Chromosome 1"/>
</dbReference>
<dbReference type="CDD" id="cd00086">
    <property type="entry name" value="homeodomain"/>
    <property type="match status" value="1"/>
</dbReference>
<gene>
    <name evidence="10" type="ORF">rCG_37652</name>
</gene>
<evidence type="ECO:0000313" key="11">
    <source>
        <dbReference type="Proteomes" id="UP000234681"/>
    </source>
</evidence>
<sequence>MQEPTDYSGFLMQNAAPTILPTNRISGPPTFPDLQMPPAQLVPHSRQMPQIFPLLESLQMPPGSPVNPGFQVFPSHFPPHPQVDPHPGPQVLSNAPMREWRGRIRYSPEQKRELENFFKNSKYPSFKQRKMLAQSICVMENQIRIWFKNRRSKYFREHPEERQEAQRHQGGRAHAHHTSTRGHVLINSGATVLIRLGEHSGCGAG</sequence>
<dbReference type="InterPro" id="IPR001356">
    <property type="entry name" value="HD"/>
</dbReference>
<dbReference type="Pfam" id="PF00046">
    <property type="entry name" value="Homeodomain"/>
    <property type="match status" value="1"/>
</dbReference>
<dbReference type="GO" id="GO:0005634">
    <property type="term" value="C:nucleus"/>
    <property type="evidence" value="ECO:0007669"/>
    <property type="project" value="UniProtKB-SubCell"/>
</dbReference>
<dbReference type="PANTHER" id="PTHR24339:SF28">
    <property type="entry name" value="E5-RELATED"/>
    <property type="match status" value="1"/>
</dbReference>
<evidence type="ECO:0000259" key="9">
    <source>
        <dbReference type="PROSITE" id="PS50071"/>
    </source>
</evidence>
<dbReference type="InterPro" id="IPR009057">
    <property type="entry name" value="Homeodomain-like_sf"/>
</dbReference>
<dbReference type="InterPro" id="IPR050877">
    <property type="entry name" value="EMX-VAX-Noto_Homeobox_TFs"/>
</dbReference>
<dbReference type="SUPFAM" id="SSF46689">
    <property type="entry name" value="Homeodomain-like"/>
    <property type="match status" value="1"/>
</dbReference>
<name>A6KSM9_RAT</name>
<dbReference type="EMBL" id="CH474105">
    <property type="protein sequence ID" value="EDL83762.1"/>
    <property type="molecule type" value="Genomic_DNA"/>
</dbReference>
<evidence type="ECO:0000256" key="2">
    <source>
        <dbReference type="ARBA" id="ARBA00022473"/>
    </source>
</evidence>
<evidence type="ECO:0000256" key="3">
    <source>
        <dbReference type="ARBA" id="ARBA00023125"/>
    </source>
</evidence>
<keyword evidence="5 6" id="KW-0539">Nucleus</keyword>
<dbReference type="Gene3D" id="1.10.10.60">
    <property type="entry name" value="Homeodomain-like"/>
    <property type="match status" value="1"/>
</dbReference>
<evidence type="ECO:0000256" key="4">
    <source>
        <dbReference type="ARBA" id="ARBA00023155"/>
    </source>
</evidence>
<evidence type="ECO:0000256" key="5">
    <source>
        <dbReference type="ARBA" id="ARBA00023242"/>
    </source>
</evidence>